<protein>
    <submittedName>
        <fullName evidence="1">Uncharacterized protein</fullName>
    </submittedName>
</protein>
<dbReference type="EMBL" id="CM042882">
    <property type="protein sequence ID" value="KAI4379561.1"/>
    <property type="molecule type" value="Genomic_DNA"/>
</dbReference>
<organism evidence="1 2">
    <name type="scientific">Melastoma candidum</name>
    <dbReference type="NCBI Taxonomy" id="119954"/>
    <lineage>
        <taxon>Eukaryota</taxon>
        <taxon>Viridiplantae</taxon>
        <taxon>Streptophyta</taxon>
        <taxon>Embryophyta</taxon>
        <taxon>Tracheophyta</taxon>
        <taxon>Spermatophyta</taxon>
        <taxon>Magnoliopsida</taxon>
        <taxon>eudicotyledons</taxon>
        <taxon>Gunneridae</taxon>
        <taxon>Pentapetalae</taxon>
        <taxon>rosids</taxon>
        <taxon>malvids</taxon>
        <taxon>Myrtales</taxon>
        <taxon>Melastomataceae</taxon>
        <taxon>Melastomatoideae</taxon>
        <taxon>Melastomateae</taxon>
        <taxon>Melastoma</taxon>
    </lineage>
</organism>
<keyword evidence="2" id="KW-1185">Reference proteome</keyword>
<sequence>MRMENLSEEKSYDQGPAASIPHFGRSYSGWWNSNEPQAGQPLRKAADSNAAQLLHQAKHLGLQLPEPESSSTLSPGQSCQEMSVMGGANSQERSLSPESGQDESCGRSIEAENKPFFLFGSSEVVFGGSQADQTSLSVRVSYPPTGDPYFGGGFMPAYGPQALLQGSQAAGVASARVPLPFTVAEDGPIFVNAKQYNGILRRRQSRAKLEAQNKLVKARKPYLHESRHRHALNRVRGSGGRFLSTKKLLEANLSSGNSCVTNANMGKGLGRGSGEGLYGGSDDDEGFYGNDHPVAGGCKSSLALY</sequence>
<accession>A0ACB9RKF2</accession>
<name>A0ACB9RKF2_9MYRT</name>
<gene>
    <name evidence="1" type="ORF">MLD38_005841</name>
</gene>
<comment type="caution">
    <text evidence="1">The sequence shown here is derived from an EMBL/GenBank/DDBJ whole genome shotgun (WGS) entry which is preliminary data.</text>
</comment>
<proteinExistence type="predicted"/>
<evidence type="ECO:0000313" key="1">
    <source>
        <dbReference type="EMBL" id="KAI4379561.1"/>
    </source>
</evidence>
<evidence type="ECO:0000313" key="2">
    <source>
        <dbReference type="Proteomes" id="UP001057402"/>
    </source>
</evidence>
<dbReference type="Proteomes" id="UP001057402">
    <property type="component" value="Chromosome 3"/>
</dbReference>
<reference evidence="2" key="1">
    <citation type="journal article" date="2023" name="Front. Plant Sci.">
        <title>Chromosomal-level genome assembly of Melastoma candidum provides insights into trichome evolution.</title>
        <authorList>
            <person name="Zhong Y."/>
            <person name="Wu W."/>
            <person name="Sun C."/>
            <person name="Zou P."/>
            <person name="Liu Y."/>
            <person name="Dai S."/>
            <person name="Zhou R."/>
        </authorList>
    </citation>
    <scope>NUCLEOTIDE SEQUENCE [LARGE SCALE GENOMIC DNA]</scope>
</reference>